<accession>A0A9P9Y9D2</accession>
<dbReference type="GeneID" id="75832754"/>
<dbReference type="EMBL" id="JAGIXG020000001">
    <property type="protein sequence ID" value="KAI6785937.1"/>
    <property type="molecule type" value="Genomic_DNA"/>
</dbReference>
<dbReference type="Gene3D" id="3.30.559.10">
    <property type="entry name" value="Chloramphenicol acetyltransferase-like domain"/>
    <property type="match status" value="2"/>
</dbReference>
<dbReference type="InterPro" id="IPR023213">
    <property type="entry name" value="CAT-like_dom_sf"/>
</dbReference>
<name>A0A9P9Y9D2_9HYPO</name>
<evidence type="ECO:0000313" key="2">
    <source>
        <dbReference type="Proteomes" id="UP001055219"/>
    </source>
</evidence>
<dbReference type="Proteomes" id="UP001055219">
    <property type="component" value="Unassembled WGS sequence"/>
</dbReference>
<organism evidence="1 2">
    <name type="scientific">Emericellopsis cladophorae</name>
    <dbReference type="NCBI Taxonomy" id="2686198"/>
    <lineage>
        <taxon>Eukaryota</taxon>
        <taxon>Fungi</taxon>
        <taxon>Dikarya</taxon>
        <taxon>Ascomycota</taxon>
        <taxon>Pezizomycotina</taxon>
        <taxon>Sordariomycetes</taxon>
        <taxon>Hypocreomycetidae</taxon>
        <taxon>Hypocreales</taxon>
        <taxon>Bionectriaceae</taxon>
        <taxon>Emericellopsis</taxon>
    </lineage>
</organism>
<dbReference type="Pfam" id="PF02458">
    <property type="entry name" value="Transferase"/>
    <property type="match status" value="1"/>
</dbReference>
<reference evidence="1" key="1">
    <citation type="journal article" date="2021" name="J Fungi (Basel)">
        <title>Genomic and Metabolomic Analyses of the Marine Fungus Emericellopsis cladophorae: Insights into Saltwater Adaptability Mechanisms and Its Biosynthetic Potential.</title>
        <authorList>
            <person name="Goncalves M.F.M."/>
            <person name="Hilario S."/>
            <person name="Van de Peer Y."/>
            <person name="Esteves A.C."/>
            <person name="Alves A."/>
        </authorList>
    </citation>
    <scope>NUCLEOTIDE SEQUENCE</scope>
    <source>
        <strain evidence="1">MUM 19.33</strain>
    </source>
</reference>
<evidence type="ECO:0000313" key="1">
    <source>
        <dbReference type="EMBL" id="KAI6785937.1"/>
    </source>
</evidence>
<keyword evidence="2" id="KW-1185">Reference proteome</keyword>
<dbReference type="OrthoDB" id="671439at2759"/>
<dbReference type="AlphaFoldDB" id="A0A9P9Y9D2"/>
<gene>
    <name evidence="1" type="ORF">J7T54_006276</name>
</gene>
<proteinExistence type="predicted"/>
<protein>
    <submittedName>
        <fullName evidence="1">Uncharacterized protein</fullName>
    </submittedName>
</protein>
<reference evidence="1" key="2">
    <citation type="submission" date="2022-07" db="EMBL/GenBank/DDBJ databases">
        <authorList>
            <person name="Goncalves M.F.M."/>
            <person name="Hilario S."/>
            <person name="Van De Peer Y."/>
            <person name="Esteves A.C."/>
            <person name="Alves A."/>
        </authorList>
    </citation>
    <scope>NUCLEOTIDE SEQUENCE</scope>
    <source>
        <strain evidence="1">MUM 19.33</strain>
    </source>
</reference>
<dbReference type="RefSeq" id="XP_051366793.1">
    <property type="nucleotide sequence ID" value="XM_051505736.1"/>
</dbReference>
<comment type="caution">
    <text evidence="1">The sequence shown here is derived from an EMBL/GenBank/DDBJ whole genome shotgun (WGS) entry which is preliminary data.</text>
</comment>
<sequence>MDTWCVQPMLYGKKPEGQPASNPKASAATASFVAGGLIFIMHHHHYTNDIMGWAGEMHQLANNCASIWKSSEDIPEPPFPLGPRPAWIYPGSPSLTLRRSSVSTDLCRPYATLTTRLLKKLTSSEDGNWIFSYDAYMGYIWRVLSKHRARLSKLDLKQNLLWVEAVDMRRRFHEPRVPARIQGNVVWVVLTVSYHGYPRYRCIRQLTNDATQDAVSARLAAIAPIRDNTTLLHRTDSLPPMSNITTGWRDTAPGDADFGFATPCAFHSPFNTATAGFTIVYQARKNGPAGDDKGNKLSIGFEKELAKDPIEDAEWNKFFEFRDMQH</sequence>